<dbReference type="Gene3D" id="1.25.40.10">
    <property type="entry name" value="Tetratricopeptide repeat domain"/>
    <property type="match status" value="2"/>
</dbReference>
<accession>A0AAU9K7M8</accession>
<sequence length="798" mass="92712">MSTQDSSNTGFTNRQKANQDLNLTIPEVDEVSIIKDEFSESVLSKIKVSKRNRIIKEKLGHEENDPQTMTQYSPEKVEEMVQEEVRNRRKYTGQQQNMSPGESLLKPSTRKLHIDNGSCFMCYIVKNKSLHDLIPDYELSTCKQVFEEMLQKLPQSNEANFGLGRVLAYEEKYEESIKHLRVALRNKPKDVLFLTWYQFVQWKLAGNRHDLLNLKEAMVTVLRENKKQIEILWGLMEISLSKQLECGSEIEVPQYYASNIKEIDTYYGYLAWSTLFLKQDQEEKGLDILQELIKSNPDIPEAYIVLWEHYYYKQHEYLKSEDLAAEAFLRITDYENHQYYILFCIIYAKSYAQNGKLPNCLELLMQKFNEHPTYTVFLYHYGRICAKSADPSYRGSAIAALEESLRLCNKTRFGKIYYWLAKVLVEDKQIYEASKAIKKARKLLPSTEVPKLNEIKQLYEDIRPKIELIDTLKNSFKANMTEEELANCKNLCDQVKVFSKEIGECYDARLLWMKGEEEEAIELLDEVSSSDTLYLKAYDEVFKYLKIQNNSKLLKKIGKAMISRCKVVKFPVSVWMKMHILYADVLSITATPADAIILLKCLAKVFPPLPFAEIPYTKTLKRAKNLDELEAACNKAIESSKSYSYTNYRNTQANILSEDYFESYLSKNNVEYKFKGLEDKKSKKLPVQAQQLSNDAFLVCSEPDFLYKIAKLAVKHHVHIDDGLCAIEDYLLLLKFNQRKKQKQFQRAKALYLKAFLLVEGFNLMGAIQLMEEALPLLEQVGANNKAEKVRKFLAEHS</sequence>
<dbReference type="AlphaFoldDB" id="A0AAU9K7M8"/>
<keyword evidence="3" id="KW-1185">Reference proteome</keyword>
<organism evidence="2 3">
    <name type="scientific">Blepharisma stoltei</name>
    <dbReference type="NCBI Taxonomy" id="1481888"/>
    <lineage>
        <taxon>Eukaryota</taxon>
        <taxon>Sar</taxon>
        <taxon>Alveolata</taxon>
        <taxon>Ciliophora</taxon>
        <taxon>Postciliodesmatophora</taxon>
        <taxon>Heterotrichea</taxon>
        <taxon>Heterotrichida</taxon>
        <taxon>Blepharismidae</taxon>
        <taxon>Blepharisma</taxon>
    </lineage>
</organism>
<evidence type="ECO:0000313" key="3">
    <source>
        <dbReference type="Proteomes" id="UP001162131"/>
    </source>
</evidence>
<reference evidence="2" key="1">
    <citation type="submission" date="2021-09" db="EMBL/GenBank/DDBJ databases">
        <authorList>
            <consortium name="AG Swart"/>
            <person name="Singh M."/>
            <person name="Singh A."/>
            <person name="Seah K."/>
            <person name="Emmerich C."/>
        </authorList>
    </citation>
    <scope>NUCLEOTIDE SEQUENCE</scope>
    <source>
        <strain evidence="2">ATCC30299</strain>
    </source>
</reference>
<dbReference type="SUPFAM" id="SSF48452">
    <property type="entry name" value="TPR-like"/>
    <property type="match status" value="2"/>
</dbReference>
<name>A0AAU9K7M8_9CILI</name>
<protein>
    <submittedName>
        <fullName evidence="2">Uncharacterized protein</fullName>
    </submittedName>
</protein>
<evidence type="ECO:0000313" key="2">
    <source>
        <dbReference type="EMBL" id="CAG9331649.1"/>
    </source>
</evidence>
<dbReference type="EMBL" id="CAJZBQ010000053">
    <property type="protein sequence ID" value="CAG9331649.1"/>
    <property type="molecule type" value="Genomic_DNA"/>
</dbReference>
<evidence type="ECO:0000256" key="1">
    <source>
        <dbReference type="PROSITE-ProRule" id="PRU00339"/>
    </source>
</evidence>
<keyword evidence="1" id="KW-0802">TPR repeat</keyword>
<gene>
    <name evidence="2" type="ORF">BSTOLATCC_MIC53714</name>
</gene>
<comment type="caution">
    <text evidence="2">The sequence shown here is derived from an EMBL/GenBank/DDBJ whole genome shotgun (WGS) entry which is preliminary data.</text>
</comment>
<dbReference type="InterPro" id="IPR019734">
    <property type="entry name" value="TPR_rpt"/>
</dbReference>
<proteinExistence type="predicted"/>
<dbReference type="PROSITE" id="PS50005">
    <property type="entry name" value="TPR"/>
    <property type="match status" value="1"/>
</dbReference>
<feature type="repeat" description="TPR" evidence="1">
    <location>
        <begin position="157"/>
        <end position="190"/>
    </location>
</feature>
<dbReference type="Proteomes" id="UP001162131">
    <property type="component" value="Unassembled WGS sequence"/>
</dbReference>
<dbReference type="InterPro" id="IPR011990">
    <property type="entry name" value="TPR-like_helical_dom_sf"/>
</dbReference>